<dbReference type="OrthoDB" id="2015187at2"/>
<dbReference type="Gene3D" id="2.40.30.170">
    <property type="match status" value="1"/>
</dbReference>
<gene>
    <name evidence="4" type="ordered locus">Desdi_3256</name>
</gene>
<dbReference type="AlphaFoldDB" id="L0FCB8"/>
<dbReference type="Gene3D" id="1.10.287.470">
    <property type="entry name" value="Helix hairpin bin"/>
    <property type="match status" value="1"/>
</dbReference>
<feature type="signal peptide" evidence="3">
    <location>
        <begin position="1"/>
        <end position="23"/>
    </location>
</feature>
<accession>L0FCB8</accession>
<evidence type="ECO:0000256" key="1">
    <source>
        <dbReference type="ARBA" id="ARBA00009477"/>
    </source>
</evidence>
<dbReference type="KEGG" id="ddl:Desdi_3256"/>
<dbReference type="Gene3D" id="2.40.50.100">
    <property type="match status" value="1"/>
</dbReference>
<dbReference type="GO" id="GO:0015562">
    <property type="term" value="F:efflux transmembrane transporter activity"/>
    <property type="evidence" value="ECO:0007669"/>
    <property type="project" value="TreeGrafter"/>
</dbReference>
<dbReference type="RefSeq" id="WP_015263609.1">
    <property type="nucleotide sequence ID" value="NC_019903.1"/>
</dbReference>
<keyword evidence="5" id="KW-1185">Reference proteome</keyword>
<dbReference type="PANTHER" id="PTHR30469:SF20">
    <property type="entry name" value="EFFLUX RND TRANSPORTER PERIPLASMIC ADAPTOR SUBUNIT"/>
    <property type="match status" value="1"/>
</dbReference>
<organism evidence="4 5">
    <name type="scientific">Desulfitobacterium dichloroeliminans (strain LMG P-21439 / DCA1)</name>
    <dbReference type="NCBI Taxonomy" id="871963"/>
    <lineage>
        <taxon>Bacteria</taxon>
        <taxon>Bacillati</taxon>
        <taxon>Bacillota</taxon>
        <taxon>Clostridia</taxon>
        <taxon>Eubacteriales</taxon>
        <taxon>Desulfitobacteriaceae</taxon>
        <taxon>Desulfitobacterium</taxon>
    </lineage>
</organism>
<evidence type="ECO:0000256" key="3">
    <source>
        <dbReference type="SAM" id="SignalP"/>
    </source>
</evidence>
<dbReference type="GO" id="GO:1990281">
    <property type="term" value="C:efflux pump complex"/>
    <property type="evidence" value="ECO:0007669"/>
    <property type="project" value="TreeGrafter"/>
</dbReference>
<evidence type="ECO:0000313" key="4">
    <source>
        <dbReference type="EMBL" id="AGA70650.1"/>
    </source>
</evidence>
<dbReference type="Gene3D" id="2.40.420.20">
    <property type="match status" value="1"/>
</dbReference>
<dbReference type="NCBIfam" id="TIGR01730">
    <property type="entry name" value="RND_mfp"/>
    <property type="match status" value="1"/>
</dbReference>
<feature type="chain" id="PRO_5003942114" evidence="3">
    <location>
        <begin position="24"/>
        <end position="362"/>
    </location>
</feature>
<dbReference type="STRING" id="871963.Desdi_3256"/>
<keyword evidence="3" id="KW-0732">Signal</keyword>
<reference evidence="5" key="1">
    <citation type="submission" date="2012-02" db="EMBL/GenBank/DDBJ databases">
        <title>Complete sequence of Desulfitobacterium dichloroeliminans LMG P-21439.</title>
        <authorList>
            <person name="Lucas S."/>
            <person name="Han J."/>
            <person name="Lapidus A."/>
            <person name="Cheng J.-F."/>
            <person name="Goodwin L."/>
            <person name="Pitluck S."/>
            <person name="Peters L."/>
            <person name="Ovchinnikova G."/>
            <person name="Teshima H."/>
            <person name="Detter J.C."/>
            <person name="Han C."/>
            <person name="Tapia R."/>
            <person name="Land M."/>
            <person name="Hauser L."/>
            <person name="Kyrpides N."/>
            <person name="Ivanova N."/>
            <person name="Pagani I."/>
            <person name="Kruse T."/>
            <person name="de Vos W.M."/>
            <person name="Boon N."/>
            <person name="Smidt H."/>
            <person name="Woyke T."/>
        </authorList>
    </citation>
    <scope>NUCLEOTIDE SEQUENCE [LARGE SCALE GENOMIC DNA]</scope>
    <source>
        <strain evidence="5">LMG P-21439 / DCA1</strain>
    </source>
</reference>
<dbReference type="PANTHER" id="PTHR30469">
    <property type="entry name" value="MULTIDRUG RESISTANCE PROTEIN MDTA"/>
    <property type="match status" value="1"/>
</dbReference>
<dbReference type="HOGENOM" id="CLU_018816_1_2_9"/>
<dbReference type="EMBL" id="CP003344">
    <property type="protein sequence ID" value="AGA70650.1"/>
    <property type="molecule type" value="Genomic_DNA"/>
</dbReference>
<protein>
    <submittedName>
        <fullName evidence="4">RND family efflux transporter, MFP subunit</fullName>
    </submittedName>
</protein>
<evidence type="ECO:0000313" key="5">
    <source>
        <dbReference type="Proteomes" id="UP000010797"/>
    </source>
</evidence>
<dbReference type="InterPro" id="IPR006143">
    <property type="entry name" value="RND_pump_MFP"/>
</dbReference>
<dbReference type="PROSITE" id="PS51257">
    <property type="entry name" value="PROKAR_LIPOPROTEIN"/>
    <property type="match status" value="1"/>
</dbReference>
<dbReference type="Proteomes" id="UP000010797">
    <property type="component" value="Chromosome"/>
</dbReference>
<feature type="coiled-coil region" evidence="2">
    <location>
        <begin position="153"/>
        <end position="180"/>
    </location>
</feature>
<comment type="similarity">
    <text evidence="1">Belongs to the membrane fusion protein (MFP) (TC 8.A.1) family.</text>
</comment>
<name>L0FCB8_DESDL</name>
<keyword evidence="2" id="KW-0175">Coiled coil</keyword>
<evidence type="ECO:0000256" key="2">
    <source>
        <dbReference type="SAM" id="Coils"/>
    </source>
</evidence>
<proteinExistence type="inferred from homology"/>
<dbReference type="eggNOG" id="COG0845">
    <property type="taxonomic scope" value="Bacteria"/>
</dbReference>
<sequence>MRKKRLRLITVLLVLLIVLSGCAKEELPLQESFKNVEVQVIQEEDSPVTIHYSGVVKPDDSKGLSFNKSGKVVEIYVDENDYVERGSVIALLDQEVPNYEVKASQANLNAAKLDYDKAKESYLYAEDQLDKMKKLYEAGAVSQADYNKANLSAQTAKISIDQAEVKHKQLNEDYNLKLSNLGDTKLVADMSGYILAVNYKNGDMVQAGMPIVTLSNGKTKILVGISDKDLKTVKKDMNVTIRYQENDLPGKVSMISLTPDSTTRTYPVELSFDAKDVPLGAIVETSFTIGQQTATWIPLNAILASTIDYVYVALDDKAVKKSVEMLDVQGSNARVKGLEVGDQLIVKGMKSIKEGTVLQIVN</sequence>
<dbReference type="SUPFAM" id="SSF111369">
    <property type="entry name" value="HlyD-like secretion proteins"/>
    <property type="match status" value="1"/>
</dbReference>